<dbReference type="Gene3D" id="1.10.260.40">
    <property type="entry name" value="lambda repressor-like DNA-binding domains"/>
    <property type="match status" value="1"/>
</dbReference>
<evidence type="ECO:0000313" key="3">
    <source>
        <dbReference type="EMBL" id="BCZ46098.1"/>
    </source>
</evidence>
<feature type="domain" description="HTH cro/C1-type" evidence="2">
    <location>
        <begin position="7"/>
        <end position="61"/>
    </location>
</feature>
<dbReference type="CDD" id="cd00093">
    <property type="entry name" value="HTH_XRE"/>
    <property type="match status" value="1"/>
</dbReference>
<dbReference type="InterPro" id="IPR001387">
    <property type="entry name" value="Cro/C1-type_HTH"/>
</dbReference>
<dbReference type="PANTHER" id="PTHR46558">
    <property type="entry name" value="TRACRIPTIONAL REGULATORY PROTEIN-RELATED-RELATED"/>
    <property type="match status" value="1"/>
</dbReference>
<dbReference type="Pfam" id="PF18931">
    <property type="entry name" value="DUF5680"/>
    <property type="match status" value="1"/>
</dbReference>
<dbReference type="SMART" id="SM00530">
    <property type="entry name" value="HTH_XRE"/>
    <property type="match status" value="1"/>
</dbReference>
<proteinExistence type="predicted"/>
<name>A0ABM7T2F6_9CLOT</name>
<dbReference type="PANTHER" id="PTHR46558:SF13">
    <property type="entry name" value="HTH-TYPE TRANSCRIPTIONAL REGULATOR IMMR"/>
    <property type="match status" value="1"/>
</dbReference>
<keyword evidence="4" id="KW-1185">Reference proteome</keyword>
<organism evidence="3 4">
    <name type="scientific">Clostridium gelidum</name>
    <dbReference type="NCBI Taxonomy" id="704125"/>
    <lineage>
        <taxon>Bacteria</taxon>
        <taxon>Bacillati</taxon>
        <taxon>Bacillota</taxon>
        <taxon>Clostridia</taxon>
        <taxon>Eubacteriales</taxon>
        <taxon>Clostridiaceae</taxon>
        <taxon>Clostridium</taxon>
    </lineage>
</organism>
<accession>A0ABM7T2F6</accession>
<evidence type="ECO:0000259" key="2">
    <source>
        <dbReference type="PROSITE" id="PS50943"/>
    </source>
</evidence>
<dbReference type="Pfam" id="PF01381">
    <property type="entry name" value="HTH_3"/>
    <property type="match status" value="1"/>
</dbReference>
<keyword evidence="1" id="KW-0238">DNA-binding</keyword>
<evidence type="ECO:0000256" key="1">
    <source>
        <dbReference type="ARBA" id="ARBA00023125"/>
    </source>
</evidence>
<dbReference type="InterPro" id="IPR010982">
    <property type="entry name" value="Lambda_DNA-bd_dom_sf"/>
</dbReference>
<reference evidence="4" key="1">
    <citation type="submission" date="2021-07" db="EMBL/GenBank/DDBJ databases">
        <title>Complete genome sequencing of a Clostridium isolate.</title>
        <authorList>
            <person name="Ueki A."/>
            <person name="Tonouchi A."/>
        </authorList>
    </citation>
    <scope>NUCLEOTIDE SEQUENCE [LARGE SCALE GENOMIC DNA]</scope>
    <source>
        <strain evidence="4">C5S11</strain>
    </source>
</reference>
<dbReference type="SUPFAM" id="SSF47413">
    <property type="entry name" value="lambda repressor-like DNA-binding domains"/>
    <property type="match status" value="1"/>
</dbReference>
<evidence type="ECO:0000313" key="4">
    <source>
        <dbReference type="Proteomes" id="UP000824633"/>
    </source>
</evidence>
<dbReference type="InterPro" id="IPR043735">
    <property type="entry name" value="DUF5680"/>
</dbReference>
<gene>
    <name evidence="3" type="ORF">psyc5s11_21650</name>
</gene>
<dbReference type="RefSeq" id="WP_224037621.1">
    <property type="nucleotide sequence ID" value="NZ_AP024849.1"/>
</dbReference>
<dbReference type="EMBL" id="AP024849">
    <property type="protein sequence ID" value="BCZ46098.1"/>
    <property type="molecule type" value="Genomic_DNA"/>
</dbReference>
<dbReference type="Proteomes" id="UP000824633">
    <property type="component" value="Chromosome"/>
</dbReference>
<protein>
    <recommendedName>
        <fullName evidence="2">HTH cro/C1-type domain-containing protein</fullName>
    </recommendedName>
</protein>
<dbReference type="PROSITE" id="PS50943">
    <property type="entry name" value="HTH_CROC1"/>
    <property type="match status" value="1"/>
</dbReference>
<sequence length="229" mass="26335">MSFPENLQRLRKANKLSQEKLAEIMNISRQAIAKWESAQSYPDINKLITLSNLFKISIDDLVKDNEKNLCELKGKVDINGGFILDKKVIDFMIRAKRATYAGKGADVISSRPNSHDLEHIEGNLKYYDTYLGGEKFAGEEALWKDNIPFWSMNYIGRVLDEGFLGDFLKEALALVPKEYPYRGPLEHENGEYKYICTVEGDFTWYSGHEEIYKNDVKVYECNFHGGLIK</sequence>